<name>A0A834IIH3_RHYFE</name>
<gene>
    <name evidence="4" type="ORF">GWI33_008372</name>
</gene>
<dbReference type="Proteomes" id="UP000625711">
    <property type="component" value="Unassembled WGS sequence"/>
</dbReference>
<keyword evidence="2" id="KW-0732">Signal</keyword>
<dbReference type="InterPro" id="IPR052709">
    <property type="entry name" value="Transposase-MT_Hybrid"/>
</dbReference>
<dbReference type="OrthoDB" id="8189655at2759"/>
<comment type="caution">
    <text evidence="4">The sequence shown here is derived from an EMBL/GenBank/DDBJ whole genome shotgun (WGS) entry which is preliminary data.</text>
</comment>
<dbReference type="PANTHER" id="PTHR46060:SF1">
    <property type="entry name" value="MARINER MOS1 TRANSPOSASE-LIKE PROTEIN"/>
    <property type="match status" value="1"/>
</dbReference>
<proteinExistence type="predicted"/>
<dbReference type="InterPro" id="IPR041426">
    <property type="entry name" value="Mos1_HTH"/>
</dbReference>
<evidence type="ECO:0000313" key="4">
    <source>
        <dbReference type="EMBL" id="KAF7278468.1"/>
    </source>
</evidence>
<evidence type="ECO:0000256" key="1">
    <source>
        <dbReference type="SAM" id="MobiDB-lite"/>
    </source>
</evidence>
<dbReference type="AlphaFoldDB" id="A0A834IIH3"/>
<organism evidence="4 5">
    <name type="scientific">Rhynchophorus ferrugineus</name>
    <name type="common">Red palm weevil</name>
    <name type="synonym">Curculio ferrugineus</name>
    <dbReference type="NCBI Taxonomy" id="354439"/>
    <lineage>
        <taxon>Eukaryota</taxon>
        <taxon>Metazoa</taxon>
        <taxon>Ecdysozoa</taxon>
        <taxon>Arthropoda</taxon>
        <taxon>Hexapoda</taxon>
        <taxon>Insecta</taxon>
        <taxon>Pterygota</taxon>
        <taxon>Neoptera</taxon>
        <taxon>Endopterygota</taxon>
        <taxon>Coleoptera</taxon>
        <taxon>Polyphaga</taxon>
        <taxon>Cucujiformia</taxon>
        <taxon>Curculionidae</taxon>
        <taxon>Dryophthorinae</taxon>
        <taxon>Rhynchophorus</taxon>
    </lineage>
</organism>
<dbReference type="Gene3D" id="1.10.10.1450">
    <property type="match status" value="1"/>
</dbReference>
<accession>A0A834IIH3</accession>
<sequence>MDQKQFHILILHCFLMGKHSVQAKQWLEKYFKDSASSETTIKRWFADFKRGRRDTDDAERSGRPKLVRPENKKNSQNRFERSRSKFRELDNIAKLLKERVGVILHEYLTSDHKKIC</sequence>
<reference evidence="4" key="1">
    <citation type="submission" date="2020-08" db="EMBL/GenBank/DDBJ databases">
        <title>Genome sequencing and assembly of the red palm weevil Rhynchophorus ferrugineus.</title>
        <authorList>
            <person name="Dias G.B."/>
            <person name="Bergman C.M."/>
            <person name="Manee M."/>
        </authorList>
    </citation>
    <scope>NUCLEOTIDE SEQUENCE</scope>
    <source>
        <strain evidence="4">AA-2017</strain>
        <tissue evidence="4">Whole larva</tissue>
    </source>
</reference>
<dbReference type="Pfam" id="PF17906">
    <property type="entry name" value="HTH_48"/>
    <property type="match status" value="1"/>
</dbReference>
<keyword evidence="5" id="KW-1185">Reference proteome</keyword>
<evidence type="ECO:0000256" key="2">
    <source>
        <dbReference type="SAM" id="SignalP"/>
    </source>
</evidence>
<evidence type="ECO:0000313" key="5">
    <source>
        <dbReference type="Proteomes" id="UP000625711"/>
    </source>
</evidence>
<feature type="chain" id="PRO_5032871511" description="Mos1 transposase HTH domain-containing protein" evidence="2">
    <location>
        <begin position="24"/>
        <end position="116"/>
    </location>
</feature>
<feature type="signal peptide" evidence="2">
    <location>
        <begin position="1"/>
        <end position="23"/>
    </location>
</feature>
<protein>
    <recommendedName>
        <fullName evidence="3">Mos1 transposase HTH domain-containing protein</fullName>
    </recommendedName>
</protein>
<dbReference type="EMBL" id="JAACXV010000399">
    <property type="protein sequence ID" value="KAF7278468.1"/>
    <property type="molecule type" value="Genomic_DNA"/>
</dbReference>
<feature type="region of interest" description="Disordered" evidence="1">
    <location>
        <begin position="52"/>
        <end position="80"/>
    </location>
</feature>
<feature type="domain" description="Mos1 transposase HTH" evidence="3">
    <location>
        <begin position="4"/>
        <end position="51"/>
    </location>
</feature>
<evidence type="ECO:0000259" key="3">
    <source>
        <dbReference type="Pfam" id="PF17906"/>
    </source>
</evidence>
<dbReference type="PANTHER" id="PTHR46060">
    <property type="entry name" value="MARINER MOS1 TRANSPOSASE-LIKE PROTEIN"/>
    <property type="match status" value="1"/>
</dbReference>